<dbReference type="InterPro" id="IPR014906">
    <property type="entry name" value="PRP4-like"/>
</dbReference>
<dbReference type="InterPro" id="IPR039979">
    <property type="entry name" value="PRPF18"/>
</dbReference>
<evidence type="ECO:0000313" key="10">
    <source>
        <dbReference type="EMBL" id="KAJ7352586.1"/>
    </source>
</evidence>
<reference evidence="10" key="1">
    <citation type="submission" date="2023-03" db="EMBL/GenBank/DDBJ databases">
        <title>Massive genome expansion in bonnet fungi (Mycena s.s.) driven by repeated elements and novel gene families across ecological guilds.</title>
        <authorList>
            <consortium name="Lawrence Berkeley National Laboratory"/>
            <person name="Harder C.B."/>
            <person name="Miyauchi S."/>
            <person name="Viragh M."/>
            <person name="Kuo A."/>
            <person name="Thoen E."/>
            <person name="Andreopoulos B."/>
            <person name="Lu D."/>
            <person name="Skrede I."/>
            <person name="Drula E."/>
            <person name="Henrissat B."/>
            <person name="Morin E."/>
            <person name="Kohler A."/>
            <person name="Barry K."/>
            <person name="LaButti K."/>
            <person name="Morin E."/>
            <person name="Salamov A."/>
            <person name="Lipzen A."/>
            <person name="Mereny Z."/>
            <person name="Hegedus B."/>
            <person name="Baldrian P."/>
            <person name="Stursova M."/>
            <person name="Weitz H."/>
            <person name="Taylor A."/>
            <person name="Grigoriev I.V."/>
            <person name="Nagy L.G."/>
            <person name="Martin F."/>
            <person name="Kauserud H."/>
        </authorList>
    </citation>
    <scope>NUCLEOTIDE SEQUENCE</scope>
    <source>
        <strain evidence="10">CBHHK002</strain>
    </source>
</reference>
<dbReference type="Pfam" id="PF02840">
    <property type="entry name" value="Prp18"/>
    <property type="match status" value="1"/>
</dbReference>
<evidence type="ECO:0000256" key="8">
    <source>
        <dbReference type="SAM" id="MobiDB-lite"/>
    </source>
</evidence>
<evidence type="ECO:0000256" key="5">
    <source>
        <dbReference type="ARBA" id="ARBA00022728"/>
    </source>
</evidence>
<comment type="caution">
    <text evidence="10">The sequence shown here is derived from an EMBL/GenBank/DDBJ whole genome shotgun (WGS) entry which is preliminary data.</text>
</comment>
<feature type="compositionally biased region" description="Low complexity" evidence="8">
    <location>
        <begin position="55"/>
        <end position="71"/>
    </location>
</feature>
<keyword evidence="6" id="KW-0508">mRNA splicing</keyword>
<dbReference type="PANTHER" id="PTHR13007">
    <property type="entry name" value="PRE-MRNA SPLICING FACTOR-RELATED"/>
    <property type="match status" value="1"/>
</dbReference>
<dbReference type="GO" id="GO:0000350">
    <property type="term" value="P:generation of catalytic spliceosome for second transesterification step"/>
    <property type="evidence" value="ECO:0007669"/>
    <property type="project" value="TreeGrafter"/>
</dbReference>
<evidence type="ECO:0000256" key="7">
    <source>
        <dbReference type="ARBA" id="ARBA00023242"/>
    </source>
</evidence>
<dbReference type="SUPFAM" id="SSF47938">
    <property type="entry name" value="Functional domain of the splicing factor Prp18"/>
    <property type="match status" value="1"/>
</dbReference>
<dbReference type="GO" id="GO:0005682">
    <property type="term" value="C:U5 snRNP"/>
    <property type="evidence" value="ECO:0007669"/>
    <property type="project" value="TreeGrafter"/>
</dbReference>
<keyword evidence="5" id="KW-0747">Spliceosome</keyword>
<dbReference type="PANTHER" id="PTHR13007:SF19">
    <property type="entry name" value="PRE-MRNA-SPLICING FACTOR 18"/>
    <property type="match status" value="1"/>
</dbReference>
<keyword evidence="4" id="KW-0507">mRNA processing</keyword>
<dbReference type="Pfam" id="PF08799">
    <property type="entry name" value="PRP4"/>
    <property type="match status" value="1"/>
</dbReference>
<dbReference type="InterPro" id="IPR036285">
    <property type="entry name" value="PRP4-like_sf"/>
</dbReference>
<evidence type="ECO:0000313" key="11">
    <source>
        <dbReference type="Proteomes" id="UP001218218"/>
    </source>
</evidence>
<keyword evidence="11" id="KW-1185">Reference proteome</keyword>
<evidence type="ECO:0000256" key="1">
    <source>
        <dbReference type="ARBA" id="ARBA00004123"/>
    </source>
</evidence>
<dbReference type="FunFam" id="1.20.940.10:FF:000002">
    <property type="entry name" value="Pre-mRNA processing factor 18"/>
    <property type="match status" value="1"/>
</dbReference>
<evidence type="ECO:0000256" key="2">
    <source>
        <dbReference type="ARBA" id="ARBA00008137"/>
    </source>
</evidence>
<organism evidence="10 11">
    <name type="scientific">Mycena albidolilacea</name>
    <dbReference type="NCBI Taxonomy" id="1033008"/>
    <lineage>
        <taxon>Eukaryota</taxon>
        <taxon>Fungi</taxon>
        <taxon>Dikarya</taxon>
        <taxon>Basidiomycota</taxon>
        <taxon>Agaricomycotina</taxon>
        <taxon>Agaricomycetes</taxon>
        <taxon>Agaricomycetidae</taxon>
        <taxon>Agaricales</taxon>
        <taxon>Marasmiineae</taxon>
        <taxon>Mycenaceae</taxon>
        <taxon>Mycena</taxon>
    </lineage>
</organism>
<evidence type="ECO:0000256" key="3">
    <source>
        <dbReference type="ARBA" id="ARBA00018242"/>
    </source>
</evidence>
<dbReference type="SMART" id="SM00500">
    <property type="entry name" value="SFM"/>
    <property type="match status" value="1"/>
</dbReference>
<evidence type="ECO:0000259" key="9">
    <source>
        <dbReference type="SMART" id="SM00500"/>
    </source>
</evidence>
<feature type="region of interest" description="Disordered" evidence="8">
    <location>
        <begin position="1"/>
        <end position="105"/>
    </location>
</feature>
<keyword evidence="7" id="KW-0539">Nucleus</keyword>
<accession>A0AAD7A994</accession>
<comment type="similarity">
    <text evidence="2">Belongs to the PRP18 family.</text>
</comment>
<dbReference type="Gene3D" id="1.20.940.10">
    <property type="entry name" value="Functional domain of the splicing factor Prp18"/>
    <property type="match status" value="1"/>
</dbReference>
<proteinExistence type="inferred from homology"/>
<dbReference type="AlphaFoldDB" id="A0AAD7A994"/>
<dbReference type="GO" id="GO:0071021">
    <property type="term" value="C:U2-type post-spliceosomal complex"/>
    <property type="evidence" value="ECO:0007669"/>
    <property type="project" value="TreeGrafter"/>
</dbReference>
<dbReference type="Proteomes" id="UP001218218">
    <property type="component" value="Unassembled WGS sequence"/>
</dbReference>
<dbReference type="InterPro" id="IPR004098">
    <property type="entry name" value="Prp18"/>
</dbReference>
<protein>
    <recommendedName>
        <fullName evidence="3">Pre-mRNA-splicing factor 18</fullName>
    </recommendedName>
</protein>
<feature type="domain" description="Pre-mRNA processing factor 4 (PRP4)-like" evidence="9">
    <location>
        <begin position="98"/>
        <end position="150"/>
    </location>
</feature>
<evidence type="ECO:0000256" key="4">
    <source>
        <dbReference type="ARBA" id="ARBA00022664"/>
    </source>
</evidence>
<dbReference type="Gene3D" id="4.10.280.110">
    <property type="entry name" value="Pre-mRNA processing factor 4 domain"/>
    <property type="match status" value="1"/>
</dbReference>
<dbReference type="EMBL" id="JARIHO010000012">
    <property type="protein sequence ID" value="KAJ7352586.1"/>
    <property type="molecule type" value="Genomic_DNA"/>
</dbReference>
<dbReference type="GO" id="GO:0046540">
    <property type="term" value="C:U4/U6 x U5 tri-snRNP complex"/>
    <property type="evidence" value="ECO:0007669"/>
    <property type="project" value="TreeGrafter"/>
</dbReference>
<dbReference type="SUPFAM" id="SSF158230">
    <property type="entry name" value="PRP4-like"/>
    <property type="match status" value="1"/>
</dbReference>
<feature type="compositionally biased region" description="Basic and acidic residues" evidence="8">
    <location>
        <begin position="26"/>
        <end position="54"/>
    </location>
</feature>
<gene>
    <name evidence="10" type="ORF">DFH08DRAFT_859351</name>
</gene>
<name>A0AAD7A994_9AGAR</name>
<comment type="subcellular location">
    <subcellularLocation>
        <location evidence="1">Nucleus</location>
    </subcellularLocation>
</comment>
<evidence type="ECO:0000256" key="6">
    <source>
        <dbReference type="ARBA" id="ARBA00023187"/>
    </source>
</evidence>
<sequence>MDGLLQEVASKRKAINDGPRPTKYMRRGDIERLQQEEDDRERERKDAEARDAEAQRVAVATQKAAAAAAKAPSREATNSPYPDRDVDSPKPETAQFNISNEETIRRLRSKGQPIRLFAESDKDRRLRLRALELIEEKDHDRQGGQNDFKKALEDVENVEREMKAKGTKGKKRDEAEQSTNSVLDLSLVKSDPDKLYPLIYYALKRTLREWGEAMEDRPESVKRTTQGKLAAATQVQSAEYLKPLFKTLRARSLPADVLGRMAEIVHYMQKRQYQRANDSYLRLSIGNAPWPIGVTMVGIHERSAREKISSDQVAHVLNDEVSRKYIQSLKRLLTFSQTKYPPEDVSQLMG</sequence>